<name>A0A2N9VQW3_9HYPH</name>
<dbReference type="PANTHER" id="PTHR30055:SF200">
    <property type="entry name" value="HTH-TYPE TRANSCRIPTIONAL REPRESSOR BDCR"/>
    <property type="match status" value="1"/>
</dbReference>
<dbReference type="EMBL" id="MZMT01000053">
    <property type="protein sequence ID" value="PIO41881.1"/>
    <property type="molecule type" value="Genomic_DNA"/>
</dbReference>
<dbReference type="InterPro" id="IPR041490">
    <property type="entry name" value="KstR2_TetR_C"/>
</dbReference>
<gene>
    <name evidence="4" type="ORF">B5P45_22670</name>
</gene>
<protein>
    <submittedName>
        <fullName evidence="4">TetR family transcriptional regulator</fullName>
    </submittedName>
</protein>
<sequence>MARTTGSDGEKTRSAIDAAAKRLIARIGYEAMTMRQLADEVGVQSAAFYRYYPNKQELLFSLMHDHMDRLLGAWEYESRKAHAPLERLSAFIRFHIRYHVERRDDVHIGNMELRSLSPENRAFIVELRSRYENGLREILDDGLDAREFVIDDIALTTRAIIAMTTGVNLWFRADDRLTVAEIAEKYVQMGLRLVGAKNIATTKTGGRNVSVGPKIRTF</sequence>
<comment type="caution">
    <text evidence="4">The sequence shown here is derived from an EMBL/GenBank/DDBJ whole genome shotgun (WGS) entry which is preliminary data.</text>
</comment>
<feature type="domain" description="HTH tetR-type" evidence="3">
    <location>
        <begin position="10"/>
        <end position="70"/>
    </location>
</feature>
<keyword evidence="5" id="KW-1185">Reference proteome</keyword>
<dbReference type="Gene3D" id="1.10.357.10">
    <property type="entry name" value="Tetracycline Repressor, domain 2"/>
    <property type="match status" value="1"/>
</dbReference>
<evidence type="ECO:0000259" key="3">
    <source>
        <dbReference type="PROSITE" id="PS50977"/>
    </source>
</evidence>
<dbReference type="RefSeq" id="WP_099999643.1">
    <property type="nucleotide sequence ID" value="NZ_CP017940.1"/>
</dbReference>
<dbReference type="SUPFAM" id="SSF46689">
    <property type="entry name" value="Homeodomain-like"/>
    <property type="match status" value="1"/>
</dbReference>
<dbReference type="KEGG" id="pht:BLM14_12225"/>
<proteinExistence type="predicted"/>
<evidence type="ECO:0000256" key="1">
    <source>
        <dbReference type="ARBA" id="ARBA00023125"/>
    </source>
</evidence>
<dbReference type="SUPFAM" id="SSF48498">
    <property type="entry name" value="Tetracyclin repressor-like, C-terminal domain"/>
    <property type="match status" value="1"/>
</dbReference>
<dbReference type="Pfam" id="PF00440">
    <property type="entry name" value="TetR_N"/>
    <property type="match status" value="1"/>
</dbReference>
<dbReference type="InterPro" id="IPR050109">
    <property type="entry name" value="HTH-type_TetR-like_transc_reg"/>
</dbReference>
<dbReference type="InterPro" id="IPR009057">
    <property type="entry name" value="Homeodomain-like_sf"/>
</dbReference>
<dbReference type="Pfam" id="PF17932">
    <property type="entry name" value="TetR_C_24"/>
    <property type="match status" value="1"/>
</dbReference>
<evidence type="ECO:0000313" key="5">
    <source>
        <dbReference type="Proteomes" id="UP000232163"/>
    </source>
</evidence>
<evidence type="ECO:0000256" key="2">
    <source>
        <dbReference type="PROSITE-ProRule" id="PRU00335"/>
    </source>
</evidence>
<evidence type="ECO:0000313" key="4">
    <source>
        <dbReference type="EMBL" id="PIO41881.1"/>
    </source>
</evidence>
<dbReference type="GO" id="GO:0003700">
    <property type="term" value="F:DNA-binding transcription factor activity"/>
    <property type="evidence" value="ECO:0007669"/>
    <property type="project" value="TreeGrafter"/>
</dbReference>
<dbReference type="PRINTS" id="PR00455">
    <property type="entry name" value="HTHTETR"/>
</dbReference>
<dbReference type="PROSITE" id="PS50977">
    <property type="entry name" value="HTH_TETR_2"/>
    <property type="match status" value="1"/>
</dbReference>
<dbReference type="OrthoDB" id="9779746at2"/>
<reference evidence="5" key="1">
    <citation type="journal article" date="2017" name="Int J Environ Stud">
        <title>Does the Miocene-Pliocene relict legume Oxytropis triphylla form nitrogen-fixing nodules with a combination of bacterial strains?</title>
        <authorList>
            <person name="Safronova V."/>
            <person name="Belimov A."/>
            <person name="Sazanova A."/>
            <person name="Kuznetsova I."/>
            <person name="Popova J."/>
            <person name="Andronov E."/>
            <person name="Verkhozina A."/>
            <person name="Tikhonovich I."/>
        </authorList>
    </citation>
    <scope>NUCLEOTIDE SEQUENCE [LARGE SCALE GENOMIC DNA]</scope>
    <source>
        <strain evidence="5">Tri-38</strain>
    </source>
</reference>
<keyword evidence="1 2" id="KW-0238">DNA-binding</keyword>
<dbReference type="PANTHER" id="PTHR30055">
    <property type="entry name" value="HTH-TYPE TRANSCRIPTIONAL REGULATOR RUTR"/>
    <property type="match status" value="1"/>
</dbReference>
<feature type="DNA-binding region" description="H-T-H motif" evidence="2">
    <location>
        <begin position="33"/>
        <end position="52"/>
    </location>
</feature>
<dbReference type="AlphaFoldDB" id="A0A2N9VQW3"/>
<organism evidence="4 5">
    <name type="scientific">Phyllobacterium zundukense</name>
    <dbReference type="NCBI Taxonomy" id="1867719"/>
    <lineage>
        <taxon>Bacteria</taxon>
        <taxon>Pseudomonadati</taxon>
        <taxon>Pseudomonadota</taxon>
        <taxon>Alphaproteobacteria</taxon>
        <taxon>Hyphomicrobiales</taxon>
        <taxon>Phyllobacteriaceae</taxon>
        <taxon>Phyllobacterium</taxon>
    </lineage>
</organism>
<dbReference type="GO" id="GO:0000976">
    <property type="term" value="F:transcription cis-regulatory region binding"/>
    <property type="evidence" value="ECO:0007669"/>
    <property type="project" value="TreeGrafter"/>
</dbReference>
<accession>A0A2N9VQW3</accession>
<dbReference type="InterPro" id="IPR036271">
    <property type="entry name" value="Tet_transcr_reg_TetR-rel_C_sf"/>
</dbReference>
<dbReference type="Proteomes" id="UP000232163">
    <property type="component" value="Unassembled WGS sequence"/>
</dbReference>
<dbReference type="InterPro" id="IPR001647">
    <property type="entry name" value="HTH_TetR"/>
</dbReference>